<dbReference type="InterPro" id="IPR052582">
    <property type="entry name" value="tRNA-DUS-like"/>
</dbReference>
<dbReference type="Proteomes" id="UP001151518">
    <property type="component" value="Unassembled WGS sequence"/>
</dbReference>
<reference evidence="3" key="1">
    <citation type="submission" date="2022-07" db="EMBL/GenBank/DDBJ databases">
        <title>Phylogenomic reconstructions and comparative analyses of Kickxellomycotina fungi.</title>
        <authorList>
            <person name="Reynolds N.K."/>
            <person name="Stajich J.E."/>
            <person name="Barry K."/>
            <person name="Grigoriev I.V."/>
            <person name="Crous P."/>
            <person name="Smith M.E."/>
        </authorList>
    </citation>
    <scope>NUCLEOTIDE SEQUENCE</scope>
    <source>
        <strain evidence="3">NRRL 3115</strain>
    </source>
</reference>
<comment type="caution">
    <text evidence="3">The sequence shown here is derived from an EMBL/GenBank/DDBJ whole genome shotgun (WGS) entry which is preliminary data.</text>
</comment>
<dbReference type="EMBL" id="JANBTW010000012">
    <property type="protein sequence ID" value="KAJ2679444.1"/>
    <property type="molecule type" value="Genomic_DNA"/>
</dbReference>
<evidence type="ECO:0000256" key="1">
    <source>
        <dbReference type="SAM" id="MobiDB-lite"/>
    </source>
</evidence>
<sequence>MTVNDNREAWHDRYRSGVFLAPMVRVGTLPMRLLCLRYGADLVWSPEIIDKSIVGCERQVDSRTGVISYMKGDRDIFTTHPSEKDKLVFQIGSAEPEAALAAAKTVEQDVSGFDLNCGCPKKFSIQGGMGAALMADPDRLCTILEMLVKNVSVPVTCKIRVFDNEEKTLALVRRIAATGVSALTVHCRTKDMRPAEKAMWHRLGSIVKAVADLPIILNGDIFAYKDAQRARDSTGATSVMTARGAAANPSIFRAEGKLDTMEAVIEYAKLAVRTCNTYHNTKYTLLQMYPDTKSQKYINLRSAKQYDAMCNALELGEFYRNEGALLISQNTEAADCKAGLKEDNNEHPSSRKRSALDATLSLDASTCGNSESNDNTTGIATETPAKRIKA</sequence>
<proteinExistence type="predicted"/>
<feature type="domain" description="DUS-like FMN-binding" evidence="2">
    <location>
        <begin position="20"/>
        <end position="336"/>
    </location>
</feature>
<accession>A0A9W8GCI4</accession>
<dbReference type="CDD" id="cd02801">
    <property type="entry name" value="DUS_like_FMN"/>
    <property type="match status" value="1"/>
</dbReference>
<feature type="compositionally biased region" description="Polar residues" evidence="1">
    <location>
        <begin position="365"/>
        <end position="380"/>
    </location>
</feature>
<name>A0A9W8GCI4_9FUNG</name>
<feature type="region of interest" description="Disordered" evidence="1">
    <location>
        <begin position="365"/>
        <end position="390"/>
    </location>
</feature>
<dbReference type="EC" id="1.3.1.91" evidence="3"/>
<dbReference type="InterPro" id="IPR013785">
    <property type="entry name" value="Aldolase_TIM"/>
</dbReference>
<dbReference type="PANTHER" id="PTHR45936:SF1">
    <property type="entry name" value="TRNA-DIHYDROURIDINE(20) SYNTHASE [NAD(P)+]-LIKE"/>
    <property type="match status" value="1"/>
</dbReference>
<evidence type="ECO:0000313" key="4">
    <source>
        <dbReference type="Proteomes" id="UP001151518"/>
    </source>
</evidence>
<gene>
    <name evidence="3" type="primary">dus2</name>
    <name evidence="3" type="ORF">GGI25_001579</name>
</gene>
<organism evidence="3 4">
    <name type="scientific">Coemansia spiralis</name>
    <dbReference type="NCBI Taxonomy" id="417178"/>
    <lineage>
        <taxon>Eukaryota</taxon>
        <taxon>Fungi</taxon>
        <taxon>Fungi incertae sedis</taxon>
        <taxon>Zoopagomycota</taxon>
        <taxon>Kickxellomycotina</taxon>
        <taxon>Kickxellomycetes</taxon>
        <taxon>Kickxellales</taxon>
        <taxon>Kickxellaceae</taxon>
        <taxon>Coemansia</taxon>
    </lineage>
</organism>
<dbReference type="PANTHER" id="PTHR45936">
    <property type="entry name" value="TRNA-DIHYDROURIDINE(20) SYNTHASE [NAD(P)+]-LIKE"/>
    <property type="match status" value="1"/>
</dbReference>
<dbReference type="GO" id="GO:0102264">
    <property type="term" value="F:tRNA-dihydrouridine20 synthase activity"/>
    <property type="evidence" value="ECO:0007669"/>
    <property type="project" value="UniProtKB-EC"/>
</dbReference>
<dbReference type="SUPFAM" id="SSF51395">
    <property type="entry name" value="FMN-linked oxidoreductases"/>
    <property type="match status" value="1"/>
</dbReference>
<dbReference type="Pfam" id="PF01207">
    <property type="entry name" value="Dus"/>
    <property type="match status" value="1"/>
</dbReference>
<dbReference type="OrthoDB" id="10262250at2759"/>
<dbReference type="GO" id="GO:0005737">
    <property type="term" value="C:cytoplasm"/>
    <property type="evidence" value="ECO:0007669"/>
    <property type="project" value="TreeGrafter"/>
</dbReference>
<dbReference type="AlphaFoldDB" id="A0A9W8GCI4"/>
<dbReference type="InterPro" id="IPR035587">
    <property type="entry name" value="DUS-like_FMN-bd"/>
</dbReference>
<dbReference type="Gene3D" id="3.20.20.70">
    <property type="entry name" value="Aldolase class I"/>
    <property type="match status" value="1"/>
</dbReference>
<evidence type="ECO:0000313" key="3">
    <source>
        <dbReference type="EMBL" id="KAJ2679444.1"/>
    </source>
</evidence>
<keyword evidence="3" id="KW-0560">Oxidoreductase</keyword>
<evidence type="ECO:0000259" key="2">
    <source>
        <dbReference type="Pfam" id="PF01207"/>
    </source>
</evidence>
<protein>
    <submittedName>
        <fullName evidence="3">tRNA-dihydrouridine synthase 2</fullName>
        <ecNumber evidence="3">1.3.1.91</ecNumber>
    </submittedName>
</protein>